<dbReference type="STRING" id="1765967.BW247_01560"/>
<dbReference type="KEGG" id="afy:BW247_01560"/>
<dbReference type="GO" id="GO:0048034">
    <property type="term" value="P:heme O biosynthetic process"/>
    <property type="evidence" value="ECO:0007669"/>
    <property type="project" value="UniProtKB-UniRule"/>
</dbReference>
<feature type="transmembrane region" description="Helical" evidence="14">
    <location>
        <begin position="133"/>
        <end position="151"/>
    </location>
</feature>
<dbReference type="CDD" id="cd13957">
    <property type="entry name" value="PT_UbiA_Cox10"/>
    <property type="match status" value="1"/>
</dbReference>
<dbReference type="Gene3D" id="1.10.357.140">
    <property type="entry name" value="UbiA prenyltransferase"/>
    <property type="match status" value="1"/>
</dbReference>
<dbReference type="PANTHER" id="PTHR43448">
    <property type="entry name" value="PROTOHEME IX FARNESYLTRANSFERASE, MITOCHONDRIAL"/>
    <property type="match status" value="1"/>
</dbReference>
<gene>
    <name evidence="14" type="primary">cyoE</name>
    <name evidence="15" type="ORF">BW247_01560</name>
</gene>
<comment type="miscellaneous">
    <text evidence="14">Carbon 2 of the heme B porphyrin ring is defined according to the Fischer nomenclature.</text>
</comment>
<organism evidence="15 16">
    <name type="scientific">Acidihalobacter ferrooxydans</name>
    <dbReference type="NCBI Taxonomy" id="1765967"/>
    <lineage>
        <taxon>Bacteria</taxon>
        <taxon>Pseudomonadati</taxon>
        <taxon>Pseudomonadota</taxon>
        <taxon>Gammaproteobacteria</taxon>
        <taxon>Chromatiales</taxon>
        <taxon>Ectothiorhodospiraceae</taxon>
        <taxon>Acidihalobacter</taxon>
    </lineage>
</organism>
<evidence type="ECO:0000256" key="5">
    <source>
        <dbReference type="ARBA" id="ARBA00022679"/>
    </source>
</evidence>
<evidence type="ECO:0000313" key="15">
    <source>
        <dbReference type="EMBL" id="APZ41944.1"/>
    </source>
</evidence>
<evidence type="ECO:0000256" key="12">
    <source>
        <dbReference type="ARBA" id="ARBA00042475"/>
    </source>
</evidence>
<evidence type="ECO:0000256" key="11">
    <source>
        <dbReference type="ARBA" id="ARBA00040810"/>
    </source>
</evidence>
<evidence type="ECO:0000256" key="1">
    <source>
        <dbReference type="ARBA" id="ARBA00004651"/>
    </source>
</evidence>
<dbReference type="OrthoDB" id="9814417at2"/>
<accession>A0A1P8UDV3</accession>
<dbReference type="NCBIfam" id="NF003349">
    <property type="entry name" value="PRK04375.1-2"/>
    <property type="match status" value="1"/>
</dbReference>
<dbReference type="Pfam" id="PF01040">
    <property type="entry name" value="UbiA"/>
    <property type="match status" value="1"/>
</dbReference>
<evidence type="ECO:0000256" key="3">
    <source>
        <dbReference type="ARBA" id="ARBA00012292"/>
    </source>
</evidence>
<feature type="transmembrane region" description="Helical" evidence="14">
    <location>
        <begin position="232"/>
        <end position="249"/>
    </location>
</feature>
<evidence type="ECO:0000313" key="16">
    <source>
        <dbReference type="Proteomes" id="UP000243807"/>
    </source>
</evidence>
<name>A0A1P8UDV3_9GAMM</name>
<feature type="transmembrane region" description="Helical" evidence="14">
    <location>
        <begin position="104"/>
        <end position="127"/>
    </location>
</feature>
<feature type="transmembrane region" description="Helical" evidence="14">
    <location>
        <begin position="158"/>
        <end position="177"/>
    </location>
</feature>
<reference evidence="15 16" key="1">
    <citation type="submission" date="2017-01" db="EMBL/GenBank/DDBJ databases">
        <title>Draft sequence of Acidihalobacter ferrooxidans strain DSM 14175 (strain V8).</title>
        <authorList>
            <person name="Khaleque H.N."/>
            <person name="Ramsay J.P."/>
            <person name="Murphy R.J.T."/>
            <person name="Kaksonen A.H."/>
            <person name="Boxall N.J."/>
            <person name="Watkin E.L.J."/>
        </authorList>
    </citation>
    <scope>NUCLEOTIDE SEQUENCE [LARGE SCALE GENOMIC DNA]</scope>
    <source>
        <strain evidence="15 16">V8</strain>
    </source>
</reference>
<dbReference type="UniPathway" id="UPA00834">
    <property type="reaction ID" value="UER00712"/>
</dbReference>
<dbReference type="EMBL" id="CP019434">
    <property type="protein sequence ID" value="APZ41944.1"/>
    <property type="molecule type" value="Genomic_DNA"/>
</dbReference>
<dbReference type="InterPro" id="IPR006369">
    <property type="entry name" value="Protohaem_IX_farnesylTrfase"/>
</dbReference>
<comment type="pathway">
    <text evidence="2 14">Porphyrin-containing compound metabolism; heme O biosynthesis; heme O from protoheme: step 1/1.</text>
</comment>
<dbReference type="InterPro" id="IPR030470">
    <property type="entry name" value="UbiA_prenylTrfase_CS"/>
</dbReference>
<dbReference type="Proteomes" id="UP000243807">
    <property type="component" value="Chromosome"/>
</dbReference>
<dbReference type="RefSeq" id="WP_076835291.1">
    <property type="nucleotide sequence ID" value="NZ_CP019434.1"/>
</dbReference>
<dbReference type="NCBIfam" id="TIGR01473">
    <property type="entry name" value="cyoE_ctaB"/>
    <property type="match status" value="1"/>
</dbReference>
<comment type="subcellular location">
    <subcellularLocation>
        <location evidence="1 14">Cell membrane</location>
        <topology evidence="1 14">Multi-pass membrane protein</topology>
    </subcellularLocation>
</comment>
<keyword evidence="9 14" id="KW-0472">Membrane</keyword>
<comment type="similarity">
    <text evidence="14">Belongs to the UbiA prenyltransferase family. Protoheme IX farnesyltransferase subfamily.</text>
</comment>
<sequence length="318" mass="33576">MQRQYNAVPLEEAAVEAASPAGGGLIKDLLALSKAKVVSLLVFTGIVGELLAPSVTRHWAGALAGLAGIALAGGAGGVINQLIEPGLDQTMRRTRRRPLANGRISRGGGMLFAGVLLAAAVIVLAVWTNPLTLALTLGGTVGYGIVYTLYLKPNTPWNIVWGGIAGALPPLIGWTAVGDPIAAMPLVLVGLVFLWTPAHFWPLALCCREDYANACIPMLPVTHGVERTRREVVNYAVATLAISLAPAALGAGPLYGVVAAVAGTWYLLLTLRLKRMPESKAMDLYARHVFKASINYLFILFAALVVGHMTVLTGWVTW</sequence>
<keyword evidence="7 14" id="KW-1133">Transmembrane helix</keyword>
<feature type="transmembrane region" description="Helical" evidence="14">
    <location>
        <begin position="62"/>
        <end position="83"/>
    </location>
</feature>
<feature type="transmembrane region" description="Helical" evidence="14">
    <location>
        <begin position="37"/>
        <end position="56"/>
    </location>
</feature>
<evidence type="ECO:0000256" key="7">
    <source>
        <dbReference type="ARBA" id="ARBA00022989"/>
    </source>
</evidence>
<dbReference type="InterPro" id="IPR000537">
    <property type="entry name" value="UbiA_prenyltransferase"/>
</dbReference>
<evidence type="ECO:0000256" key="6">
    <source>
        <dbReference type="ARBA" id="ARBA00022692"/>
    </source>
</evidence>
<comment type="function">
    <text evidence="14">Converts heme B (protoheme IX) to heme O by substitution of the vinyl group on carbon 2 of heme B porphyrin ring with a hydroxyethyl farnesyl side group.</text>
</comment>
<dbReference type="HAMAP" id="MF_00154">
    <property type="entry name" value="CyoE_CtaB"/>
    <property type="match status" value="1"/>
</dbReference>
<evidence type="ECO:0000256" key="9">
    <source>
        <dbReference type="ARBA" id="ARBA00023136"/>
    </source>
</evidence>
<dbReference type="GO" id="GO:0005886">
    <property type="term" value="C:plasma membrane"/>
    <property type="evidence" value="ECO:0007669"/>
    <property type="project" value="UniProtKB-SubCell"/>
</dbReference>
<keyword evidence="16" id="KW-1185">Reference proteome</keyword>
<evidence type="ECO:0000256" key="2">
    <source>
        <dbReference type="ARBA" id="ARBA00004919"/>
    </source>
</evidence>
<protein>
    <recommendedName>
        <fullName evidence="11 14">Protoheme IX farnesyltransferase</fullName>
        <ecNumber evidence="3 14">2.5.1.141</ecNumber>
    </recommendedName>
    <alternativeName>
        <fullName evidence="12 14">Heme B farnesyltransferase</fullName>
    </alternativeName>
    <alternativeName>
        <fullName evidence="10 14">Heme O synthase</fullName>
    </alternativeName>
</protein>
<comment type="catalytic activity">
    <reaction evidence="13 14">
        <text>heme b + (2E,6E)-farnesyl diphosphate + H2O = Fe(II)-heme o + diphosphate</text>
        <dbReference type="Rhea" id="RHEA:28070"/>
        <dbReference type="ChEBI" id="CHEBI:15377"/>
        <dbReference type="ChEBI" id="CHEBI:33019"/>
        <dbReference type="ChEBI" id="CHEBI:60344"/>
        <dbReference type="ChEBI" id="CHEBI:60530"/>
        <dbReference type="ChEBI" id="CHEBI:175763"/>
        <dbReference type="EC" id="2.5.1.141"/>
    </reaction>
</comment>
<feature type="transmembrane region" description="Helical" evidence="14">
    <location>
        <begin position="255"/>
        <end position="273"/>
    </location>
</feature>
<feature type="transmembrane region" description="Helical" evidence="14">
    <location>
        <begin position="183"/>
        <end position="201"/>
    </location>
</feature>
<dbReference type="AlphaFoldDB" id="A0A1P8UDV3"/>
<evidence type="ECO:0000256" key="8">
    <source>
        <dbReference type="ARBA" id="ARBA00023133"/>
    </source>
</evidence>
<evidence type="ECO:0000256" key="4">
    <source>
        <dbReference type="ARBA" id="ARBA00022475"/>
    </source>
</evidence>
<keyword evidence="6 14" id="KW-0812">Transmembrane</keyword>
<evidence type="ECO:0000256" key="14">
    <source>
        <dbReference type="HAMAP-Rule" id="MF_00154"/>
    </source>
</evidence>
<dbReference type="PROSITE" id="PS00943">
    <property type="entry name" value="UBIA"/>
    <property type="match status" value="1"/>
</dbReference>
<dbReference type="GO" id="GO:0008495">
    <property type="term" value="F:protoheme IX farnesyltransferase activity"/>
    <property type="evidence" value="ECO:0007669"/>
    <property type="project" value="UniProtKB-UniRule"/>
</dbReference>
<dbReference type="EC" id="2.5.1.141" evidence="3 14"/>
<dbReference type="PANTHER" id="PTHR43448:SF7">
    <property type="entry name" value="4-HYDROXYBENZOATE SOLANESYLTRANSFERASE"/>
    <property type="match status" value="1"/>
</dbReference>
<keyword evidence="4 14" id="KW-1003">Cell membrane</keyword>
<evidence type="ECO:0000256" key="13">
    <source>
        <dbReference type="ARBA" id="ARBA00047690"/>
    </source>
</evidence>
<evidence type="ECO:0000256" key="10">
    <source>
        <dbReference type="ARBA" id="ARBA00030253"/>
    </source>
</evidence>
<dbReference type="InterPro" id="IPR044878">
    <property type="entry name" value="UbiA_sf"/>
</dbReference>
<keyword evidence="5 14" id="KW-0808">Transferase</keyword>
<keyword evidence="8 14" id="KW-0350">Heme biosynthesis</keyword>
<proteinExistence type="inferred from homology"/>
<feature type="transmembrane region" description="Helical" evidence="14">
    <location>
        <begin position="294"/>
        <end position="316"/>
    </location>
</feature>